<reference evidence="2" key="1">
    <citation type="submission" date="2019-12" db="EMBL/GenBank/DDBJ databases">
        <title>Whole-genome sequence of tobacco pathogen Ralstonia pseudosolanacearum strain RS, originating from Yunnan province of China.</title>
        <authorList>
            <person name="Lu C.-H."/>
        </authorList>
    </citation>
    <scope>NUCLEOTIDE SEQUENCE [LARGE SCALE GENOMIC DNA]</scope>
    <source>
        <strain evidence="2">RS</strain>
        <plasmid evidence="2">pRS</plasmid>
    </source>
</reference>
<sequence length="80" mass="9440">MDDLIFEKVGDINFTYPYMCIYRVGENDPFMEIGITDEKEIEMTIYPNERNVVIGVDKWEEISKRARIFLQRVLEDDAAS</sequence>
<evidence type="ECO:0000313" key="1">
    <source>
        <dbReference type="EMBL" id="QUP60268.1"/>
    </source>
</evidence>
<keyword evidence="1" id="KW-0614">Plasmid</keyword>
<organism evidence="1 2">
    <name type="scientific">Ralstonia nicotianae</name>
    <dbReference type="NCBI Taxonomy" id="3037696"/>
    <lineage>
        <taxon>Bacteria</taxon>
        <taxon>Pseudomonadati</taxon>
        <taxon>Pseudomonadota</taxon>
        <taxon>Betaproteobacteria</taxon>
        <taxon>Burkholderiales</taxon>
        <taxon>Burkholderiaceae</taxon>
        <taxon>Ralstonia</taxon>
        <taxon>Ralstonia solanacearum species complex</taxon>
    </lineage>
</organism>
<dbReference type="RefSeq" id="WP_157048840.1">
    <property type="nucleotide sequence ID" value="NZ_CP046675.1"/>
</dbReference>
<geneLocation type="plasmid" evidence="1 2">
    <name>pRS</name>
</geneLocation>
<proteinExistence type="predicted"/>
<gene>
    <name evidence="1" type="ORF">GO999_16810</name>
</gene>
<dbReference type="Proteomes" id="UP000680989">
    <property type="component" value="Plasmid pRS"/>
</dbReference>
<keyword evidence="2" id="KW-1185">Reference proteome</keyword>
<evidence type="ECO:0000313" key="2">
    <source>
        <dbReference type="Proteomes" id="UP000680989"/>
    </source>
</evidence>
<name>A0ABX7ZXQ8_9RALS</name>
<protein>
    <submittedName>
        <fullName evidence="1">Uncharacterized protein</fullName>
    </submittedName>
</protein>
<accession>A0ABX7ZXQ8</accession>
<dbReference type="EMBL" id="CP046675">
    <property type="protein sequence ID" value="QUP60268.1"/>
    <property type="molecule type" value="Genomic_DNA"/>
</dbReference>